<reference evidence="19 20" key="1">
    <citation type="submission" date="2016-10" db="EMBL/GenBank/DDBJ databases">
        <authorList>
            <person name="de Groot N.N."/>
        </authorList>
    </citation>
    <scope>NUCLEOTIDE SEQUENCE [LARGE SCALE GENOMIC DNA]</scope>
    <source>
        <strain evidence="19 20">DSM 19033</strain>
    </source>
</reference>
<protein>
    <recommendedName>
        <fullName evidence="5 13">Malto-oligosyltrehalose trehalohydrolase</fullName>
        <shortName evidence="14">MTHase</shortName>
        <ecNumber evidence="4 13">3.2.1.141</ecNumber>
    </recommendedName>
    <alternativeName>
        <fullName evidence="11 14">4-alpha-D-((1-&gt;4)-alpha-D-glucano)trehalose trehalohydrolase</fullName>
    </alternativeName>
    <alternativeName>
        <fullName evidence="10 14">Maltooligosyl trehalose trehalohydrolase</fullName>
    </alternativeName>
</protein>
<feature type="active site" description="Nucleophile" evidence="15">
    <location>
        <position position="264"/>
    </location>
</feature>
<feature type="binding site" evidence="16">
    <location>
        <begin position="394"/>
        <end position="399"/>
    </location>
    <ligand>
        <name>substrate</name>
    </ligand>
</feature>
<sequence length="613" mass="69364">MNMFNQVKREIGVNFNEAKNAEIRFWAPEADRVDIQTAQKLLPLEKKDLGYWELQSDALQPGSTYNFLLNGETLIPDPASLRQPEGVHGVSEAVDLKAFVWTDQAWKNPALGSYVLYELHAGTFSPEGTFEGVIGKLDYLLDLGITAIELMPVAQFPGERNWGYDGVFPFAVQNSYGGAAGLQKLVNACHEKGLAVVLDVVYNHMGPEGNYFGQAGPYFTEKYHTPWGSAINFDDAWSDGVRRYFIENVLMWFRDFHLDALRLDAVHAIKDLGVKHVLQEISQEVDLLMEATRRNYYLIAECDLNDNKYINPLTQHGYGMDAQWIDEFHHALRVTAGEPTTGYYSDFTGIKHLEKAYRDGYIYDGIYSPHRLKTFGGKAEGNTGSQFVVFSQNHDQVGNRMLGERSSELLSYEMQKLMAGAVLCSPFLPMLFMGEEWGETHPFLFFTSHGDPELVKAVREGRKAEFAAFHAEGEAPDPQSEDTFNRSRLQWDLLEEEGHQQLLSFYKTMIGLRKQYGPLNNTERSQLTVSADAATNCLVLKRWEDGVQVLCLMNFSKKTQDITIPDDKPYWRKILDSADPKWKGPHAAPASIDALQSLEIQPQSILIYTNKYA</sequence>
<keyword evidence="20" id="KW-1185">Reference proteome</keyword>
<accession>A0A1H4EJ42</accession>
<keyword evidence="8" id="KW-0119">Carbohydrate metabolism</keyword>
<evidence type="ECO:0000256" key="10">
    <source>
        <dbReference type="ARBA" id="ARBA00032057"/>
    </source>
</evidence>
<dbReference type="AlphaFoldDB" id="A0A1H4EJ42"/>
<dbReference type="PANTHER" id="PTHR43651">
    <property type="entry name" value="1,4-ALPHA-GLUCAN-BRANCHING ENZYME"/>
    <property type="match status" value="1"/>
</dbReference>
<dbReference type="NCBIfam" id="TIGR02402">
    <property type="entry name" value="trehalose_TreZ"/>
    <property type="match status" value="1"/>
</dbReference>
<dbReference type="Proteomes" id="UP000198850">
    <property type="component" value="Unassembled WGS sequence"/>
</dbReference>
<evidence type="ECO:0000256" key="13">
    <source>
        <dbReference type="NCBIfam" id="TIGR02402"/>
    </source>
</evidence>
<dbReference type="Gene3D" id="1.10.10.760">
    <property type="entry name" value="E-set domains of sugar-utilizing enzymes"/>
    <property type="match status" value="1"/>
</dbReference>
<comment type="catalytic activity">
    <reaction evidence="12 14">
        <text>hydrolysis of (1-&gt;4)-alpha-D-glucosidic linkage in 4-alpha-D-[(1-&gt;4)-alpha-D-glucanosyl]n trehalose to yield trehalose and (1-&gt;4)-alpha-D-glucan.</text>
        <dbReference type="EC" id="3.2.1.141"/>
    </reaction>
</comment>
<dbReference type="OrthoDB" id="9761875at2"/>
<gene>
    <name evidence="19" type="ORF">SAMN05443550_1062</name>
</gene>
<dbReference type="InterPro" id="IPR044901">
    <property type="entry name" value="Trehalose_TreZ_E-set_sf"/>
</dbReference>
<dbReference type="CDD" id="cd11325">
    <property type="entry name" value="AmyAc_GTHase"/>
    <property type="match status" value="1"/>
</dbReference>
<dbReference type="Gene3D" id="2.60.40.10">
    <property type="entry name" value="Immunoglobulins"/>
    <property type="match status" value="1"/>
</dbReference>
<evidence type="ECO:0000256" key="2">
    <source>
        <dbReference type="ARBA" id="ARBA00005199"/>
    </source>
</evidence>
<dbReference type="CDD" id="cd02853">
    <property type="entry name" value="E_set_MTHase_like_N"/>
    <property type="match status" value="1"/>
</dbReference>
<keyword evidence="6" id="KW-0963">Cytoplasm</keyword>
<evidence type="ECO:0000256" key="1">
    <source>
        <dbReference type="ARBA" id="ARBA00004496"/>
    </source>
</evidence>
<dbReference type="Gene3D" id="3.20.20.80">
    <property type="entry name" value="Glycosidases"/>
    <property type="match status" value="1"/>
</dbReference>
<evidence type="ECO:0000256" key="16">
    <source>
        <dbReference type="PIRSR" id="PIRSR006337-2"/>
    </source>
</evidence>
<evidence type="ECO:0000256" key="6">
    <source>
        <dbReference type="ARBA" id="ARBA00022490"/>
    </source>
</evidence>
<keyword evidence="9 14" id="KW-0326">Glycosidase</keyword>
<dbReference type="UniPathway" id="UPA00299"/>
<evidence type="ECO:0000256" key="4">
    <source>
        <dbReference type="ARBA" id="ARBA00012268"/>
    </source>
</evidence>
<evidence type="ECO:0000256" key="17">
    <source>
        <dbReference type="PIRSR" id="PIRSR006337-3"/>
    </source>
</evidence>
<dbReference type="InterPro" id="IPR013783">
    <property type="entry name" value="Ig-like_fold"/>
</dbReference>
<evidence type="ECO:0000256" key="5">
    <source>
        <dbReference type="ARBA" id="ARBA00015938"/>
    </source>
</evidence>
<proteinExistence type="inferred from homology"/>
<name>A0A1H4EJ42_9SPHI</name>
<evidence type="ECO:0000259" key="18">
    <source>
        <dbReference type="SMART" id="SM00642"/>
    </source>
</evidence>
<evidence type="ECO:0000256" key="3">
    <source>
        <dbReference type="ARBA" id="ARBA00008061"/>
    </source>
</evidence>
<comment type="subcellular location">
    <subcellularLocation>
        <location evidence="1 15">Cytoplasm</location>
    </subcellularLocation>
</comment>
<dbReference type="GO" id="GO:0033942">
    <property type="term" value="F:4-alpha-D-(1-&gt;4)-alpha-D-glucanotrehalose trehalohydrolase activity"/>
    <property type="evidence" value="ECO:0007669"/>
    <property type="project" value="UniProtKB-EC"/>
</dbReference>
<dbReference type="Pfam" id="PF00128">
    <property type="entry name" value="Alpha-amylase"/>
    <property type="match status" value="1"/>
</dbReference>
<dbReference type="EMBL" id="FNRA01000006">
    <property type="protein sequence ID" value="SEA85035.1"/>
    <property type="molecule type" value="Genomic_DNA"/>
</dbReference>
<dbReference type="SUPFAM" id="SSF81296">
    <property type="entry name" value="E set domains"/>
    <property type="match status" value="1"/>
</dbReference>
<dbReference type="PIRSF" id="PIRSF006337">
    <property type="entry name" value="Trehalose_TreZ"/>
    <property type="match status" value="1"/>
</dbReference>
<evidence type="ECO:0000256" key="8">
    <source>
        <dbReference type="ARBA" id="ARBA00023277"/>
    </source>
</evidence>
<dbReference type="EC" id="3.2.1.141" evidence="4 13"/>
<dbReference type="SMART" id="SM00642">
    <property type="entry name" value="Aamy"/>
    <property type="match status" value="1"/>
</dbReference>
<feature type="domain" description="Glycosyl hydrolase family 13 catalytic" evidence="18">
    <location>
        <begin position="99"/>
        <end position="462"/>
    </location>
</feature>
<comment type="pathway">
    <text evidence="2 14">Glycan biosynthesis; trehalose biosynthesis.</text>
</comment>
<dbReference type="InterPro" id="IPR006047">
    <property type="entry name" value="GH13_cat_dom"/>
</dbReference>
<evidence type="ECO:0000313" key="19">
    <source>
        <dbReference type="EMBL" id="SEA85035.1"/>
    </source>
</evidence>
<evidence type="ECO:0000256" key="12">
    <source>
        <dbReference type="ARBA" id="ARBA00034013"/>
    </source>
</evidence>
<dbReference type="STRING" id="425514.SAMN05443550_1062"/>
<dbReference type="PANTHER" id="PTHR43651:SF11">
    <property type="entry name" value="MALTO-OLIGOSYLTREHALOSE TREHALOHYDROLASE"/>
    <property type="match status" value="1"/>
</dbReference>
<evidence type="ECO:0000256" key="7">
    <source>
        <dbReference type="ARBA" id="ARBA00022801"/>
    </source>
</evidence>
<dbReference type="GO" id="GO:0005737">
    <property type="term" value="C:cytoplasm"/>
    <property type="evidence" value="ECO:0007669"/>
    <property type="project" value="UniProtKB-SubCell"/>
</dbReference>
<evidence type="ECO:0000256" key="9">
    <source>
        <dbReference type="ARBA" id="ARBA00023295"/>
    </source>
</evidence>
<comment type="similarity">
    <text evidence="3 14">Belongs to the glycosyl hydrolase 13 family.</text>
</comment>
<feature type="active site" description="Proton donor" evidence="15">
    <location>
        <position position="301"/>
    </location>
</feature>
<feature type="binding site" evidence="16">
    <location>
        <begin position="262"/>
        <end position="267"/>
    </location>
    <ligand>
        <name>substrate</name>
    </ligand>
</feature>
<evidence type="ECO:0000256" key="11">
    <source>
        <dbReference type="ARBA" id="ARBA00033284"/>
    </source>
</evidence>
<organism evidence="19 20">
    <name type="scientific">Pedobacter hartonius</name>
    <dbReference type="NCBI Taxonomy" id="425514"/>
    <lineage>
        <taxon>Bacteria</taxon>
        <taxon>Pseudomonadati</taxon>
        <taxon>Bacteroidota</taxon>
        <taxon>Sphingobacteriia</taxon>
        <taxon>Sphingobacteriales</taxon>
        <taxon>Sphingobacteriaceae</taxon>
        <taxon>Pedobacter</taxon>
    </lineage>
</organism>
<evidence type="ECO:0000313" key="20">
    <source>
        <dbReference type="Proteomes" id="UP000198850"/>
    </source>
</evidence>
<feature type="binding site" evidence="16">
    <location>
        <begin position="326"/>
        <end position="330"/>
    </location>
    <ligand>
        <name>substrate</name>
    </ligand>
</feature>
<dbReference type="SUPFAM" id="SSF51445">
    <property type="entry name" value="(Trans)glycosidases"/>
    <property type="match status" value="1"/>
</dbReference>
<dbReference type="InterPro" id="IPR017853">
    <property type="entry name" value="GH"/>
</dbReference>
<dbReference type="GO" id="GO:0005992">
    <property type="term" value="P:trehalose biosynthetic process"/>
    <property type="evidence" value="ECO:0007669"/>
    <property type="project" value="UniProtKB-UniRule"/>
</dbReference>
<feature type="site" description="Transition state stabilizer" evidence="17">
    <location>
        <position position="395"/>
    </location>
</feature>
<keyword evidence="7 14" id="KW-0378">Hydrolase</keyword>
<dbReference type="InterPro" id="IPR014756">
    <property type="entry name" value="Ig_E-set"/>
</dbReference>
<evidence type="ECO:0000256" key="15">
    <source>
        <dbReference type="PIRSR" id="PIRSR006337-1"/>
    </source>
</evidence>
<dbReference type="InterPro" id="IPR012768">
    <property type="entry name" value="Trehalose_TreZ"/>
</dbReference>
<evidence type="ECO:0000256" key="14">
    <source>
        <dbReference type="PIRNR" id="PIRNR006337"/>
    </source>
</evidence>
<dbReference type="RefSeq" id="WP_090556891.1">
    <property type="nucleotide sequence ID" value="NZ_FNRA01000006.1"/>
</dbReference>